<dbReference type="EMBL" id="JBHTKB010000002">
    <property type="protein sequence ID" value="MFD0913868.1"/>
    <property type="molecule type" value="Genomic_DNA"/>
</dbReference>
<name>A0ABW3F7R3_9PROT</name>
<comment type="caution">
    <text evidence="3">The sequence shown here is derived from an EMBL/GenBank/DDBJ whole genome shotgun (WGS) entry which is preliminary data.</text>
</comment>
<proteinExistence type="predicted"/>
<evidence type="ECO:0008006" key="5">
    <source>
        <dbReference type="Google" id="ProtNLM"/>
    </source>
</evidence>
<protein>
    <recommendedName>
        <fullName evidence="5">Lipoprotein</fullName>
    </recommendedName>
</protein>
<sequence>MIKKPSFLLSLFLATCVTGCAQLQKHWYRDYLPPQLLPEQSTSNNYIKPADPIIPQPPSKTVTQTEKPAETTSSNVTNMSELRRVLNFKKTLHEEKIITELCASNDRCSKEERNAVAAGLMVVSDNICNEHVKTIFGNDAAFNLGFGTATNLFAGAATVAASTGAKTLFSALALFSNAERSLVNETVYKTMISTAITAKIRESRKGLRTTIINNLDTKDNDEYVFDRAIQDVIEYHNSCSFINGLELALKEGTQNNSANKRLTLNQTLRSVSLDYDTRKAQFISRNKDKSESEIEAMLEADEYAKGLKNRIISLQNALKTLESTDAN</sequence>
<feature type="region of interest" description="Disordered" evidence="1">
    <location>
        <begin position="47"/>
        <end position="74"/>
    </location>
</feature>
<gene>
    <name evidence="3" type="ORF">ACFQ1Z_09950</name>
</gene>
<dbReference type="RefSeq" id="WP_379057333.1">
    <property type="nucleotide sequence ID" value="NZ_JBHTKB010000002.1"/>
</dbReference>
<feature type="compositionally biased region" description="Polar residues" evidence="1">
    <location>
        <begin position="59"/>
        <end position="74"/>
    </location>
</feature>
<organism evidence="3 4">
    <name type="scientific">Methylophilus luteus</name>
    <dbReference type="NCBI Taxonomy" id="640108"/>
    <lineage>
        <taxon>Bacteria</taxon>
        <taxon>Pseudomonadati</taxon>
        <taxon>Pseudomonadota</taxon>
        <taxon>Betaproteobacteria</taxon>
        <taxon>Nitrosomonadales</taxon>
        <taxon>Methylophilaceae</taxon>
        <taxon>Methylophilus</taxon>
    </lineage>
</organism>
<keyword evidence="2" id="KW-0732">Signal</keyword>
<accession>A0ABW3F7R3</accession>
<evidence type="ECO:0000313" key="3">
    <source>
        <dbReference type="EMBL" id="MFD0913868.1"/>
    </source>
</evidence>
<reference evidence="4" key="1">
    <citation type="journal article" date="2019" name="Int. J. Syst. Evol. Microbiol.">
        <title>The Global Catalogue of Microorganisms (GCM) 10K type strain sequencing project: providing services to taxonomists for standard genome sequencing and annotation.</title>
        <authorList>
            <consortium name="The Broad Institute Genomics Platform"/>
            <consortium name="The Broad Institute Genome Sequencing Center for Infectious Disease"/>
            <person name="Wu L."/>
            <person name="Ma J."/>
        </authorList>
    </citation>
    <scope>NUCLEOTIDE SEQUENCE [LARGE SCALE GENOMIC DNA]</scope>
    <source>
        <strain evidence="4">CCUG 58412</strain>
    </source>
</reference>
<keyword evidence="4" id="KW-1185">Reference proteome</keyword>
<evidence type="ECO:0000313" key="4">
    <source>
        <dbReference type="Proteomes" id="UP001597128"/>
    </source>
</evidence>
<dbReference type="Proteomes" id="UP001597128">
    <property type="component" value="Unassembled WGS sequence"/>
</dbReference>
<feature type="chain" id="PRO_5045693496" description="Lipoprotein" evidence="2">
    <location>
        <begin position="22"/>
        <end position="327"/>
    </location>
</feature>
<evidence type="ECO:0000256" key="1">
    <source>
        <dbReference type="SAM" id="MobiDB-lite"/>
    </source>
</evidence>
<evidence type="ECO:0000256" key="2">
    <source>
        <dbReference type="SAM" id="SignalP"/>
    </source>
</evidence>
<feature type="signal peptide" evidence="2">
    <location>
        <begin position="1"/>
        <end position="21"/>
    </location>
</feature>